<gene>
    <name evidence="1" type="ORF">CHRY9293_02918</name>
</gene>
<evidence type="ECO:0000313" key="2">
    <source>
        <dbReference type="Proteomes" id="UP000445144"/>
    </source>
</evidence>
<name>A0A6N4XCV5_9FLAO</name>
<dbReference type="Proteomes" id="UP000445144">
    <property type="component" value="Unassembled WGS sequence"/>
</dbReference>
<organism evidence="1 2">
    <name type="scientific">Chryseobacterium potabilaquae</name>
    <dbReference type="NCBI Taxonomy" id="2675057"/>
    <lineage>
        <taxon>Bacteria</taxon>
        <taxon>Pseudomonadati</taxon>
        <taxon>Bacteroidota</taxon>
        <taxon>Flavobacteriia</taxon>
        <taxon>Flavobacteriales</taxon>
        <taxon>Weeksellaceae</taxon>
        <taxon>Chryseobacterium group</taxon>
        <taxon>Chryseobacterium</taxon>
    </lineage>
</organism>
<dbReference type="AlphaFoldDB" id="A0A6N4XCV5"/>
<sequence length="138" mass="15584">MNKSNSYHHQIQVFSSFEELVHTPFKGKSNAFCWHRNLEGDFKEIVSQLQLKENITEVSTKDLLSLSLSKKGDQAREILLNDLQLLTDQAQNLGGYAKSLDNLNKKKALSFTPLSCNLKFLIFALKDSAEALVLLLSK</sequence>
<protein>
    <submittedName>
        <fullName evidence="1">Uncharacterized protein</fullName>
    </submittedName>
</protein>
<proteinExistence type="predicted"/>
<reference evidence="1 2" key="1">
    <citation type="submission" date="2020-01" db="EMBL/GenBank/DDBJ databases">
        <authorList>
            <person name="Rodrigo-Torres L."/>
            <person name="Arahal R. D."/>
            <person name="Lucena T."/>
        </authorList>
    </citation>
    <scope>NUCLEOTIDE SEQUENCE [LARGE SCALE GENOMIC DNA]</scope>
    <source>
        <strain evidence="1 2">CECT 9293</strain>
    </source>
</reference>
<keyword evidence="2" id="KW-1185">Reference proteome</keyword>
<accession>A0A6N4XCV5</accession>
<evidence type="ECO:0000313" key="1">
    <source>
        <dbReference type="EMBL" id="CAA7196853.1"/>
    </source>
</evidence>
<dbReference type="EMBL" id="CACVBR010000032">
    <property type="protein sequence ID" value="CAA7196853.1"/>
    <property type="molecule type" value="Genomic_DNA"/>
</dbReference>